<sequence length="150" mass="17933">DVFIVYDDEDITWIKNVLLKRLEDIEKPYYKTILRDRDFLPGVDEAENVNDAISNSYCTLFIFSNNFLQNELCLYTFHSAYKQMLKEKDIKIVIILKDKIEVDNLNDDLKAYFRQHTYLEVNDKIFWDKLVHALPRNSQHIPQKPILNCE</sequence>
<gene>
    <name evidence="7" type="ORF">LOTGIDRAFT_128428</name>
</gene>
<dbReference type="GO" id="GO:0038023">
    <property type="term" value="F:signaling receptor activity"/>
    <property type="evidence" value="ECO:0007669"/>
    <property type="project" value="TreeGrafter"/>
</dbReference>
<reference evidence="7 8" key="1">
    <citation type="journal article" date="2013" name="Nature">
        <title>Insights into bilaterian evolution from three spiralian genomes.</title>
        <authorList>
            <person name="Simakov O."/>
            <person name="Marletaz F."/>
            <person name="Cho S.J."/>
            <person name="Edsinger-Gonzales E."/>
            <person name="Havlak P."/>
            <person name="Hellsten U."/>
            <person name="Kuo D.H."/>
            <person name="Larsson T."/>
            <person name="Lv J."/>
            <person name="Arendt D."/>
            <person name="Savage R."/>
            <person name="Osoegawa K."/>
            <person name="de Jong P."/>
            <person name="Grimwood J."/>
            <person name="Chapman J.A."/>
            <person name="Shapiro H."/>
            <person name="Aerts A."/>
            <person name="Otillar R.P."/>
            <person name="Terry A.Y."/>
            <person name="Boore J.L."/>
            <person name="Grigoriev I.V."/>
            <person name="Lindberg D.R."/>
            <person name="Seaver E.C."/>
            <person name="Weisblat D.A."/>
            <person name="Putnam N.H."/>
            <person name="Rokhsar D.S."/>
        </authorList>
    </citation>
    <scope>NUCLEOTIDE SEQUENCE [LARGE SCALE GENOMIC DNA]</scope>
</reference>
<evidence type="ECO:0000313" key="8">
    <source>
        <dbReference type="Proteomes" id="UP000030746"/>
    </source>
</evidence>
<dbReference type="Proteomes" id="UP000030746">
    <property type="component" value="Unassembled WGS sequence"/>
</dbReference>
<dbReference type="AlphaFoldDB" id="V3Z7R9"/>
<dbReference type="PROSITE" id="PS50104">
    <property type="entry name" value="TIR"/>
    <property type="match status" value="1"/>
</dbReference>
<keyword evidence="3" id="KW-0732">Signal</keyword>
<dbReference type="Pfam" id="PF01582">
    <property type="entry name" value="TIR"/>
    <property type="match status" value="1"/>
</dbReference>
<dbReference type="SMART" id="SM00255">
    <property type="entry name" value="TIR"/>
    <property type="match status" value="1"/>
</dbReference>
<comment type="subcellular location">
    <subcellularLocation>
        <location evidence="1">Membrane</location>
    </subcellularLocation>
</comment>
<dbReference type="GO" id="GO:0005886">
    <property type="term" value="C:plasma membrane"/>
    <property type="evidence" value="ECO:0007669"/>
    <property type="project" value="TreeGrafter"/>
</dbReference>
<dbReference type="RefSeq" id="XP_009062552.1">
    <property type="nucleotide sequence ID" value="XM_009064304.1"/>
</dbReference>
<dbReference type="KEGG" id="lgi:LOTGIDRAFT_128428"/>
<dbReference type="EMBL" id="KB202990">
    <property type="protein sequence ID" value="ESO86858.1"/>
    <property type="molecule type" value="Genomic_DNA"/>
</dbReference>
<dbReference type="GO" id="GO:0007165">
    <property type="term" value="P:signal transduction"/>
    <property type="evidence" value="ECO:0007669"/>
    <property type="project" value="InterPro"/>
</dbReference>
<dbReference type="InterPro" id="IPR035897">
    <property type="entry name" value="Toll_tir_struct_dom_sf"/>
</dbReference>
<organism evidence="7 8">
    <name type="scientific">Lottia gigantea</name>
    <name type="common">Giant owl limpet</name>
    <dbReference type="NCBI Taxonomy" id="225164"/>
    <lineage>
        <taxon>Eukaryota</taxon>
        <taxon>Metazoa</taxon>
        <taxon>Spiralia</taxon>
        <taxon>Lophotrochozoa</taxon>
        <taxon>Mollusca</taxon>
        <taxon>Gastropoda</taxon>
        <taxon>Patellogastropoda</taxon>
        <taxon>Lottioidea</taxon>
        <taxon>Lottiidae</taxon>
        <taxon>Lottia</taxon>
    </lineage>
</organism>
<proteinExistence type="predicted"/>
<evidence type="ECO:0000256" key="2">
    <source>
        <dbReference type="ARBA" id="ARBA00022692"/>
    </source>
</evidence>
<keyword evidence="8" id="KW-1185">Reference proteome</keyword>
<keyword evidence="5" id="KW-0472">Membrane</keyword>
<dbReference type="HOGENOM" id="CLU_053932_3_1_1"/>
<dbReference type="PANTHER" id="PTHR24365">
    <property type="entry name" value="TOLL-LIKE RECEPTOR"/>
    <property type="match status" value="1"/>
</dbReference>
<dbReference type="OrthoDB" id="6107924at2759"/>
<dbReference type="SUPFAM" id="SSF52200">
    <property type="entry name" value="Toll/Interleukin receptor TIR domain"/>
    <property type="match status" value="1"/>
</dbReference>
<evidence type="ECO:0000256" key="3">
    <source>
        <dbReference type="ARBA" id="ARBA00022729"/>
    </source>
</evidence>
<keyword evidence="4" id="KW-1133">Transmembrane helix</keyword>
<evidence type="ECO:0000313" key="7">
    <source>
        <dbReference type="EMBL" id="ESO86858.1"/>
    </source>
</evidence>
<evidence type="ECO:0000256" key="1">
    <source>
        <dbReference type="ARBA" id="ARBA00004370"/>
    </source>
</evidence>
<dbReference type="STRING" id="225164.V3Z7R9"/>
<name>V3Z7R9_LOTGI</name>
<dbReference type="PANTHER" id="PTHR24365:SF541">
    <property type="entry name" value="PROTEIN TOLL-RELATED"/>
    <property type="match status" value="1"/>
</dbReference>
<accession>V3Z7R9</accession>
<evidence type="ECO:0000256" key="5">
    <source>
        <dbReference type="ARBA" id="ARBA00023136"/>
    </source>
</evidence>
<protein>
    <recommendedName>
        <fullName evidence="6">TIR domain-containing protein</fullName>
    </recommendedName>
</protein>
<dbReference type="GeneID" id="20232833"/>
<dbReference type="Gene3D" id="3.40.50.10140">
    <property type="entry name" value="Toll/interleukin-1 receptor homology (TIR) domain"/>
    <property type="match status" value="1"/>
</dbReference>
<dbReference type="OMA" id="EGGQMQG"/>
<feature type="non-terminal residue" evidence="7">
    <location>
        <position position="1"/>
    </location>
</feature>
<evidence type="ECO:0000256" key="4">
    <source>
        <dbReference type="ARBA" id="ARBA00022989"/>
    </source>
</evidence>
<feature type="domain" description="TIR" evidence="6">
    <location>
        <begin position="1"/>
        <end position="134"/>
    </location>
</feature>
<dbReference type="InterPro" id="IPR000157">
    <property type="entry name" value="TIR_dom"/>
</dbReference>
<evidence type="ECO:0000259" key="6">
    <source>
        <dbReference type="PROSITE" id="PS50104"/>
    </source>
</evidence>
<dbReference type="CTD" id="20232833"/>
<keyword evidence="2" id="KW-0812">Transmembrane</keyword>